<feature type="compositionally biased region" description="Basic and acidic residues" evidence="1">
    <location>
        <begin position="159"/>
        <end position="182"/>
    </location>
</feature>
<feature type="compositionally biased region" description="Basic and acidic residues" evidence="1">
    <location>
        <begin position="475"/>
        <end position="487"/>
    </location>
</feature>
<evidence type="ECO:0000256" key="1">
    <source>
        <dbReference type="SAM" id="MobiDB-lite"/>
    </source>
</evidence>
<dbReference type="EMBL" id="BGPR01047868">
    <property type="protein sequence ID" value="GBO24893.1"/>
    <property type="molecule type" value="Genomic_DNA"/>
</dbReference>
<feature type="domain" description="CCHC-type" evidence="2">
    <location>
        <begin position="433"/>
        <end position="451"/>
    </location>
</feature>
<sequence length="546" mass="61155">MGTLSMPIDEAAETPKCSPGTSNTVSMFDISLVPNIKKRTTTPGRKATRSSLITGSPYKDQLTKSLEKSAPKKTPLSVPGVRNRPGGRGGKTKGLQKKKIRPRNDTIHHRTHQTTMILLLWAAMMISTWTSTMGINQTRGRQLASFEMESSLKTLAGKYESDTDAKSCKDEDRISLDGESERASTPPATTETMEIDFQMVSPRKAARRPSPAKHLPPVTVTNRYEKLDDTPAPRETREFPATINLKPRENYSTLLKEISEKFPGSTNKFLYGYINIQAASDDNSLQIVQLLTEKKEEFILLEATKGRPIKVVLKGLQAETDTADIVEDLRNKGFAINRISPMKIYKLQKPLDMFLIEVKKEGNYQNIYNVMEIGYIIVRIEPYRRKNKATICFNCSGFHHSARNCHQKPRCIKCNGEHSTREGGITEKIENPVCINCGEKGHLGARRGCKALPVIRKTSQRIPGKSFAQTASQSIRKDPPPTHKETETVQDPLHAISDIRETLQALKEIKAFLEEFPTLLEAAKKCKAARTREEKLLIVLEALADK</sequence>
<dbReference type="GO" id="GO:0003676">
    <property type="term" value="F:nucleic acid binding"/>
    <property type="evidence" value="ECO:0007669"/>
    <property type="project" value="InterPro"/>
</dbReference>
<feature type="region of interest" description="Disordered" evidence="1">
    <location>
        <begin position="39"/>
        <end position="101"/>
    </location>
</feature>
<dbReference type="InterPro" id="IPR006579">
    <property type="entry name" value="Pre_C2HC_dom"/>
</dbReference>
<dbReference type="SMART" id="SM00343">
    <property type="entry name" value="ZnF_C2HC"/>
    <property type="match status" value="2"/>
</dbReference>
<dbReference type="Pfam" id="PF07530">
    <property type="entry name" value="PRE_C2HC"/>
    <property type="match status" value="1"/>
</dbReference>
<feature type="region of interest" description="Disordered" evidence="1">
    <location>
        <begin position="159"/>
        <end position="189"/>
    </location>
</feature>
<reference evidence="3 4" key="1">
    <citation type="journal article" date="2019" name="Sci. Rep.">
        <title>Orb-weaving spider Araneus ventricosus genome elucidates the spidroin gene catalogue.</title>
        <authorList>
            <person name="Kono N."/>
            <person name="Nakamura H."/>
            <person name="Ohtoshi R."/>
            <person name="Moran D.A.P."/>
            <person name="Shinohara A."/>
            <person name="Yoshida Y."/>
            <person name="Fujiwara M."/>
            <person name="Mori M."/>
            <person name="Tomita M."/>
            <person name="Arakawa K."/>
        </authorList>
    </citation>
    <scope>NUCLEOTIDE SEQUENCE [LARGE SCALE GENOMIC DNA]</scope>
</reference>
<feature type="region of interest" description="Disordered" evidence="1">
    <location>
        <begin position="1"/>
        <end position="23"/>
    </location>
</feature>
<feature type="compositionally biased region" description="Basic and acidic residues" evidence="1">
    <location>
        <begin position="61"/>
        <end position="70"/>
    </location>
</feature>
<accession>A0A4Y2VHW3</accession>
<feature type="region of interest" description="Disordered" evidence="1">
    <location>
        <begin position="463"/>
        <end position="488"/>
    </location>
</feature>
<evidence type="ECO:0000259" key="2">
    <source>
        <dbReference type="SMART" id="SM00343"/>
    </source>
</evidence>
<dbReference type="Gene3D" id="4.10.60.10">
    <property type="entry name" value="Zinc finger, CCHC-type"/>
    <property type="match status" value="1"/>
</dbReference>
<gene>
    <name evidence="3" type="ORF">AVEN_198087_1</name>
</gene>
<proteinExistence type="predicted"/>
<evidence type="ECO:0000313" key="3">
    <source>
        <dbReference type="EMBL" id="GBO24893.1"/>
    </source>
</evidence>
<name>A0A4Y2VHW3_ARAVE</name>
<protein>
    <recommendedName>
        <fullName evidence="2">CCHC-type domain-containing protein</fullName>
    </recommendedName>
</protein>
<feature type="compositionally biased region" description="Basic residues" evidence="1">
    <location>
        <begin position="90"/>
        <end position="101"/>
    </location>
</feature>
<feature type="domain" description="CCHC-type" evidence="2">
    <location>
        <begin position="391"/>
        <end position="407"/>
    </location>
</feature>
<dbReference type="InterPro" id="IPR001878">
    <property type="entry name" value="Znf_CCHC"/>
</dbReference>
<comment type="caution">
    <text evidence="3">The sequence shown here is derived from an EMBL/GenBank/DDBJ whole genome shotgun (WGS) entry which is preliminary data.</text>
</comment>
<evidence type="ECO:0000313" key="4">
    <source>
        <dbReference type="Proteomes" id="UP000499080"/>
    </source>
</evidence>
<dbReference type="GO" id="GO:0008270">
    <property type="term" value="F:zinc ion binding"/>
    <property type="evidence" value="ECO:0007669"/>
    <property type="project" value="InterPro"/>
</dbReference>
<dbReference type="AlphaFoldDB" id="A0A4Y2VHW3"/>
<organism evidence="3 4">
    <name type="scientific">Araneus ventricosus</name>
    <name type="common">Orbweaver spider</name>
    <name type="synonym">Epeira ventricosa</name>
    <dbReference type="NCBI Taxonomy" id="182803"/>
    <lineage>
        <taxon>Eukaryota</taxon>
        <taxon>Metazoa</taxon>
        <taxon>Ecdysozoa</taxon>
        <taxon>Arthropoda</taxon>
        <taxon>Chelicerata</taxon>
        <taxon>Arachnida</taxon>
        <taxon>Araneae</taxon>
        <taxon>Araneomorphae</taxon>
        <taxon>Entelegynae</taxon>
        <taxon>Araneoidea</taxon>
        <taxon>Araneidae</taxon>
        <taxon>Araneus</taxon>
    </lineage>
</organism>
<dbReference type="Proteomes" id="UP000499080">
    <property type="component" value="Unassembled WGS sequence"/>
</dbReference>
<keyword evidence="4" id="KW-1185">Reference proteome</keyword>